<dbReference type="AlphaFoldDB" id="A0A9W7GA01"/>
<feature type="binding site" evidence="5">
    <location>
        <position position="650"/>
    </location>
    <ligand>
        <name>Zn(2+)</name>
        <dbReference type="ChEBI" id="CHEBI:29105"/>
        <label>1</label>
    </ligand>
</feature>
<feature type="compositionally biased region" description="Basic residues" evidence="7">
    <location>
        <begin position="220"/>
        <end position="230"/>
    </location>
</feature>
<feature type="binding site" evidence="4">
    <location>
        <begin position="499"/>
        <end position="503"/>
    </location>
    <ligand>
        <name>AMP</name>
        <dbReference type="ChEBI" id="CHEBI:456215"/>
    </ligand>
</feature>
<dbReference type="InterPro" id="IPR023174">
    <property type="entry name" value="PDEase_CS"/>
</dbReference>
<feature type="domain" description="PDEase" evidence="8">
    <location>
        <begin position="418"/>
        <end position="740"/>
    </location>
</feature>
<dbReference type="Proteomes" id="UP001165065">
    <property type="component" value="Unassembled WGS sequence"/>
</dbReference>
<reference evidence="10" key="1">
    <citation type="journal article" date="2023" name="Commun. Biol.">
        <title>Genome analysis of Parmales, the sister group of diatoms, reveals the evolutionary specialization of diatoms from phago-mixotrophs to photoautotrophs.</title>
        <authorList>
            <person name="Ban H."/>
            <person name="Sato S."/>
            <person name="Yoshikawa S."/>
            <person name="Yamada K."/>
            <person name="Nakamura Y."/>
            <person name="Ichinomiya M."/>
            <person name="Sato N."/>
            <person name="Blanc-Mathieu R."/>
            <person name="Endo H."/>
            <person name="Kuwata A."/>
            <person name="Ogata H."/>
        </authorList>
    </citation>
    <scope>NUCLEOTIDE SEQUENCE [LARGE SCALE GENOMIC DNA]</scope>
</reference>
<feature type="compositionally biased region" description="Basic and acidic residues" evidence="7">
    <location>
        <begin position="385"/>
        <end position="399"/>
    </location>
</feature>
<protein>
    <recommendedName>
        <fullName evidence="6">Phosphodiesterase</fullName>
        <ecNumber evidence="6">3.1.4.-</ecNumber>
    </recommendedName>
</protein>
<comment type="cofactor">
    <cofactor evidence="6">
        <name>a divalent metal cation</name>
        <dbReference type="ChEBI" id="CHEBI:60240"/>
    </cofactor>
    <text evidence="6">Binds 2 divalent metal cations per subunit. Site 1 may preferentially bind zinc ions, while site 2 has a preference for magnesium and/or manganese ions.</text>
</comment>
<evidence type="ECO:0000259" key="8">
    <source>
        <dbReference type="PROSITE" id="PS51845"/>
    </source>
</evidence>
<dbReference type="GO" id="GO:0007165">
    <property type="term" value="P:signal transduction"/>
    <property type="evidence" value="ECO:0007669"/>
    <property type="project" value="InterPro"/>
</dbReference>
<evidence type="ECO:0000256" key="7">
    <source>
        <dbReference type="SAM" id="MobiDB-lite"/>
    </source>
</evidence>
<gene>
    <name evidence="9" type="ORF">TrCOL_g7665</name>
</gene>
<dbReference type="PROSITE" id="PS51845">
    <property type="entry name" value="PDEASE_I_2"/>
    <property type="match status" value="1"/>
</dbReference>
<dbReference type="InterPro" id="IPR036971">
    <property type="entry name" value="PDEase_catalytic_dom_sf"/>
</dbReference>
<dbReference type="GO" id="GO:0046872">
    <property type="term" value="F:metal ion binding"/>
    <property type="evidence" value="ECO:0007669"/>
    <property type="project" value="UniProtKB-KW"/>
</dbReference>
<comment type="similarity">
    <text evidence="6">Belongs to the cyclic nucleotide phosphodiesterase family.</text>
</comment>
<keyword evidence="2 6" id="KW-0378">Hydrolase</keyword>
<comment type="caution">
    <text evidence="9">The sequence shown here is derived from an EMBL/GenBank/DDBJ whole genome shotgun (WGS) entry which is preliminary data.</text>
</comment>
<dbReference type="Pfam" id="PF00233">
    <property type="entry name" value="PDEase_I"/>
    <property type="match status" value="1"/>
</dbReference>
<dbReference type="EMBL" id="BRYA01000146">
    <property type="protein sequence ID" value="GMI41304.1"/>
    <property type="molecule type" value="Genomic_DNA"/>
</dbReference>
<feature type="compositionally biased region" description="Polar residues" evidence="7">
    <location>
        <begin position="192"/>
        <end position="203"/>
    </location>
</feature>
<dbReference type="SUPFAM" id="SSF109604">
    <property type="entry name" value="HD-domain/PDEase-like"/>
    <property type="match status" value="1"/>
</dbReference>
<feature type="active site" description="Proton donor" evidence="3">
    <location>
        <position position="499"/>
    </location>
</feature>
<sequence>MTEPEKTNNKDAPERRVSMRRLSLTSLAGKDIQASADMAEEVKGKAIDRAVTVRRRSLVAGVHVERDVQKKLLEGPNNELAKALQTPLASAVQMLGSIMHIDDLPKEVHDKVEKVLTILGEPESLLVVKMSTDNKTGMDKESKEWYKEFLEGAQAIDDDDLSETARSEDSTIDEEVKQILTATEMVEEDGNTVDNSAQSQGSENHSDGRTQRKTQFPQGRKGKMYRKRAMKAAMSDITPSDIVNSSSESESESASDSGSEDDPDKVAEFLQRSAAAGRERVDSPEEDQAEGLKPNRWSLIRSTMTPLMRWIAMGKQRRVGVDNEKAAEDKRSKRSNRSKRSSRGKNGSFKRARSDVHRKSLRELAGGPAESGRSPGIIQNQICAAEKKDRERSRSERSRSQKSPQMLEISIPQMRDMQDETIQPLQKFFEAQHFDAWHFNVFELEKLTKNHSLWFLGMILLEHYKIVDIFQIDQGKLSNFLLNLEENYCYDKDTPNPYHNHIHAADVLQTVAHFSTCGPIQKRLRVIHGFALFVAAMGHDYKHPGRTNAFLIHTQNEIAITYNDMSVLENFHAASLFKVLMEDNTNILSGMDNKELRTFRNMCVKTILATDLATGFEYVGLFKSHVTTGHAFDSEESKLLLISLIMKVADVSHPCKQWEVHAQWSELISNEFFLQGDLEMEKGMPISPLCDRSKHHLPKSQCDFVDYVVRPCVDVFSEYCKSDLWKNTMQENYDRWKGMI</sequence>
<evidence type="ECO:0000256" key="6">
    <source>
        <dbReference type="RuleBase" id="RU363067"/>
    </source>
</evidence>
<feature type="binding site" evidence="5">
    <location>
        <position position="540"/>
    </location>
    <ligand>
        <name>Zn(2+)</name>
        <dbReference type="ChEBI" id="CHEBI:29105"/>
        <label>1</label>
    </ligand>
</feature>
<evidence type="ECO:0000256" key="1">
    <source>
        <dbReference type="ARBA" id="ARBA00022723"/>
    </source>
</evidence>
<dbReference type="InterPro" id="IPR003607">
    <property type="entry name" value="HD/PDEase_dom"/>
</dbReference>
<evidence type="ECO:0000256" key="3">
    <source>
        <dbReference type="PIRSR" id="PIRSR623088-1"/>
    </source>
</evidence>
<dbReference type="EC" id="3.1.4.-" evidence="6"/>
<feature type="binding site" evidence="5">
    <location>
        <position position="540"/>
    </location>
    <ligand>
        <name>Zn(2+)</name>
        <dbReference type="ChEBI" id="CHEBI:29105"/>
        <label>2</label>
    </ligand>
</feature>
<feature type="compositionally biased region" description="Basic residues" evidence="7">
    <location>
        <begin position="332"/>
        <end position="351"/>
    </location>
</feature>
<organism evidence="9 10">
    <name type="scientific">Triparma columacea</name>
    <dbReference type="NCBI Taxonomy" id="722753"/>
    <lineage>
        <taxon>Eukaryota</taxon>
        <taxon>Sar</taxon>
        <taxon>Stramenopiles</taxon>
        <taxon>Ochrophyta</taxon>
        <taxon>Bolidophyceae</taxon>
        <taxon>Parmales</taxon>
        <taxon>Triparmaceae</taxon>
        <taxon>Triparma</taxon>
    </lineage>
</organism>
<accession>A0A9W7GA01</accession>
<feature type="binding site" evidence="4">
    <location>
        <position position="650"/>
    </location>
    <ligand>
        <name>AMP</name>
        <dbReference type="ChEBI" id="CHEBI:456215"/>
    </ligand>
</feature>
<keyword evidence="10" id="KW-1185">Reference proteome</keyword>
<name>A0A9W7GA01_9STRA</name>
<feature type="region of interest" description="Disordered" evidence="7">
    <location>
        <begin position="186"/>
        <end position="297"/>
    </location>
</feature>
<evidence type="ECO:0000256" key="2">
    <source>
        <dbReference type="ARBA" id="ARBA00022801"/>
    </source>
</evidence>
<dbReference type="InterPro" id="IPR002073">
    <property type="entry name" value="PDEase_catalytic_dom"/>
</dbReference>
<feature type="compositionally biased region" description="Basic and acidic residues" evidence="7">
    <location>
        <begin position="319"/>
        <end position="331"/>
    </location>
</feature>
<dbReference type="PRINTS" id="PR00387">
    <property type="entry name" value="PDIESTERASE1"/>
</dbReference>
<evidence type="ECO:0000256" key="4">
    <source>
        <dbReference type="PIRSR" id="PIRSR623088-2"/>
    </source>
</evidence>
<dbReference type="OrthoDB" id="195039at2759"/>
<evidence type="ECO:0000313" key="10">
    <source>
        <dbReference type="Proteomes" id="UP001165065"/>
    </source>
</evidence>
<feature type="binding site" evidence="5">
    <location>
        <position position="503"/>
    </location>
    <ligand>
        <name>Zn(2+)</name>
        <dbReference type="ChEBI" id="CHEBI:29105"/>
        <label>1</label>
    </ligand>
</feature>
<feature type="compositionally biased region" description="Basic and acidic residues" evidence="7">
    <location>
        <begin position="352"/>
        <end position="362"/>
    </location>
</feature>
<feature type="binding site" evidence="4">
    <location>
        <position position="540"/>
    </location>
    <ligand>
        <name>AMP</name>
        <dbReference type="ChEBI" id="CHEBI:456215"/>
    </ligand>
</feature>
<dbReference type="PROSITE" id="PS00126">
    <property type="entry name" value="PDEASE_I_1"/>
    <property type="match status" value="1"/>
</dbReference>
<dbReference type="GO" id="GO:0004114">
    <property type="term" value="F:3',5'-cyclic-nucleotide phosphodiesterase activity"/>
    <property type="evidence" value="ECO:0007669"/>
    <property type="project" value="InterPro"/>
</dbReference>
<dbReference type="Gene3D" id="1.10.1300.10">
    <property type="entry name" value="3'5'-cyclic nucleotide phosphodiesterase, catalytic domain"/>
    <property type="match status" value="1"/>
</dbReference>
<feature type="region of interest" description="Disordered" evidence="7">
    <location>
        <begin position="317"/>
        <end position="407"/>
    </location>
</feature>
<dbReference type="CDD" id="cd00077">
    <property type="entry name" value="HDc"/>
    <property type="match status" value="1"/>
</dbReference>
<feature type="binding site" evidence="4">
    <location>
        <position position="701"/>
    </location>
    <ligand>
        <name>AMP</name>
        <dbReference type="ChEBI" id="CHEBI:456215"/>
    </ligand>
</feature>
<dbReference type="InterPro" id="IPR023088">
    <property type="entry name" value="PDEase"/>
</dbReference>
<evidence type="ECO:0000256" key="5">
    <source>
        <dbReference type="PIRSR" id="PIRSR623088-3"/>
    </source>
</evidence>
<keyword evidence="1 5" id="KW-0479">Metal-binding</keyword>
<proteinExistence type="inferred from homology"/>
<dbReference type="SMART" id="SM00471">
    <property type="entry name" value="HDc"/>
    <property type="match status" value="1"/>
</dbReference>
<feature type="compositionally biased region" description="Acidic residues" evidence="7">
    <location>
        <begin position="249"/>
        <end position="263"/>
    </location>
</feature>
<evidence type="ECO:0000313" key="9">
    <source>
        <dbReference type="EMBL" id="GMI41304.1"/>
    </source>
</evidence>
<dbReference type="PANTHER" id="PTHR11347">
    <property type="entry name" value="CYCLIC NUCLEOTIDE PHOSPHODIESTERASE"/>
    <property type="match status" value="1"/>
</dbReference>
<feature type="binding site" evidence="5">
    <location>
        <position position="539"/>
    </location>
    <ligand>
        <name>Zn(2+)</name>
        <dbReference type="ChEBI" id="CHEBI:29105"/>
        <label>1</label>
    </ligand>
</feature>